<dbReference type="Proteomes" id="UP000272942">
    <property type="component" value="Unassembled WGS sequence"/>
</dbReference>
<dbReference type="InterPro" id="IPR057376">
    <property type="entry name" value="PH_trem"/>
</dbReference>
<evidence type="ECO:0000313" key="3">
    <source>
        <dbReference type="Proteomes" id="UP000272942"/>
    </source>
</evidence>
<keyword evidence="3" id="KW-1185">Reference proteome</keyword>
<gene>
    <name evidence="2" type="ORF">ECPE_LOCUS8619</name>
</gene>
<organism evidence="4">
    <name type="scientific">Echinostoma caproni</name>
    <dbReference type="NCBI Taxonomy" id="27848"/>
    <lineage>
        <taxon>Eukaryota</taxon>
        <taxon>Metazoa</taxon>
        <taxon>Spiralia</taxon>
        <taxon>Lophotrochozoa</taxon>
        <taxon>Platyhelminthes</taxon>
        <taxon>Trematoda</taxon>
        <taxon>Digenea</taxon>
        <taxon>Plagiorchiida</taxon>
        <taxon>Echinostomata</taxon>
        <taxon>Echinostomatoidea</taxon>
        <taxon>Echinostomatidae</taxon>
        <taxon>Echinostoma</taxon>
    </lineage>
</organism>
<dbReference type="Pfam" id="PF25356">
    <property type="entry name" value="PH_trem"/>
    <property type="match status" value="1"/>
</dbReference>
<evidence type="ECO:0000313" key="4">
    <source>
        <dbReference type="WBParaSite" id="ECPE_0000864501-mRNA-1"/>
    </source>
</evidence>
<evidence type="ECO:0000259" key="1">
    <source>
        <dbReference type="Pfam" id="PF25356"/>
    </source>
</evidence>
<name>A0A183ANT4_9TREM</name>
<evidence type="ECO:0000313" key="2">
    <source>
        <dbReference type="EMBL" id="VDP83882.1"/>
    </source>
</evidence>
<dbReference type="EMBL" id="UZAN01046222">
    <property type="protein sequence ID" value="VDP83882.1"/>
    <property type="molecule type" value="Genomic_DNA"/>
</dbReference>
<dbReference type="OrthoDB" id="6252240at2759"/>
<reference evidence="2 3" key="2">
    <citation type="submission" date="2018-11" db="EMBL/GenBank/DDBJ databases">
        <authorList>
            <consortium name="Pathogen Informatics"/>
        </authorList>
    </citation>
    <scope>NUCLEOTIDE SEQUENCE [LARGE SCALE GENOMIC DNA]</scope>
    <source>
        <strain evidence="2 3">Egypt</strain>
    </source>
</reference>
<feature type="domain" description="Trematode PH-like" evidence="1">
    <location>
        <begin position="21"/>
        <end position="151"/>
    </location>
</feature>
<reference evidence="4" key="1">
    <citation type="submission" date="2016-06" db="UniProtKB">
        <authorList>
            <consortium name="WormBaseParasite"/>
        </authorList>
    </citation>
    <scope>IDENTIFICATION</scope>
</reference>
<sequence length="410" mass="46734">MGLRKKSRSSSAQSDLFANTTDRSVHFTCPAERLDRSVSSQKHSFSAEHVEKLMKKHMKKRPHPVTILCTDDRILFRPGSGSRVSRHVRAYAKYGDIRHIFIYSLNPRLFMVCVEDSERKSKKYYESFRCQQAEDVNRLCEVTATAKQNGNRLTSAVMNQFGDVYADDPIELNESERQKNGMDVEEIEEVVLPMEASKLQHATPRVASAYDSPNRYDLSQSDLRRQYDPTPPISPGIKESRVTEYYDNPRFVNRATPVIPTPSPVILQEQPALRSTFNPPGISTAYFERIQATPPVPSSALIVRDSRRTSKTMQLQVVAESREHSTATYQTYNSRNSFTPKLDPQYRREDIIRLLGDDVTYVISDPESGAKMCQSGPVFLFAMRVYDQVDPYMGDDLVSATNSPRPQYSY</sequence>
<dbReference type="AlphaFoldDB" id="A0A183ANT4"/>
<accession>A0A183ANT4</accession>
<proteinExistence type="predicted"/>
<dbReference type="WBParaSite" id="ECPE_0000864501-mRNA-1">
    <property type="protein sequence ID" value="ECPE_0000864501-mRNA-1"/>
    <property type="gene ID" value="ECPE_0000864501"/>
</dbReference>
<protein>
    <submittedName>
        <fullName evidence="4">SH2 domain-containing protein</fullName>
    </submittedName>
</protein>